<evidence type="ECO:0000256" key="1">
    <source>
        <dbReference type="SAM" id="MobiDB-lite"/>
    </source>
</evidence>
<dbReference type="AlphaFoldDB" id="A0AAU3ID48"/>
<evidence type="ECO:0000259" key="2">
    <source>
        <dbReference type="Pfam" id="PF10099"/>
    </source>
</evidence>
<proteinExistence type="predicted"/>
<sequence length="204" mass="21070">MAELSEVTLRLASAQDATPSPELRRDVLERIARTRQEHLPRAVPVHRRAVRAALAACLALAAALGGVAVWQHTEADEARGEVAARKAQASVLTDILTARDATISTQKLSNGADIGVVASRSQGRAAFIASDLPRLGNDQVYELWYAAKSGGLRPAGLLPGSGGGHAQLLHGSLDDVGAVGITAEPAGGSRQPTSDPLGIVTVPA</sequence>
<gene>
    <name evidence="3" type="ORF">OG699_04320</name>
</gene>
<evidence type="ECO:0000313" key="3">
    <source>
        <dbReference type="EMBL" id="WTZ14576.1"/>
    </source>
</evidence>
<dbReference type="InterPro" id="IPR018764">
    <property type="entry name" value="RskA_C"/>
</dbReference>
<feature type="domain" description="Anti-sigma K factor RskA C-terminal" evidence="2">
    <location>
        <begin position="58"/>
        <end position="196"/>
    </location>
</feature>
<name>A0AAU3ID48_9ACTN</name>
<dbReference type="GO" id="GO:0006417">
    <property type="term" value="P:regulation of translation"/>
    <property type="evidence" value="ECO:0007669"/>
    <property type="project" value="TreeGrafter"/>
</dbReference>
<reference evidence="3" key="1">
    <citation type="submission" date="2022-10" db="EMBL/GenBank/DDBJ databases">
        <title>The complete genomes of actinobacterial strains from the NBC collection.</title>
        <authorList>
            <person name="Joergensen T.S."/>
            <person name="Alvarez Arevalo M."/>
            <person name="Sterndorff E.B."/>
            <person name="Faurdal D."/>
            <person name="Vuksanovic O."/>
            <person name="Mourched A.-S."/>
            <person name="Charusanti P."/>
            <person name="Shaw S."/>
            <person name="Blin K."/>
            <person name="Weber T."/>
        </authorList>
    </citation>
    <scope>NUCLEOTIDE SEQUENCE</scope>
    <source>
        <strain evidence="3">NBC_01393</strain>
    </source>
</reference>
<dbReference type="GO" id="GO:0005886">
    <property type="term" value="C:plasma membrane"/>
    <property type="evidence" value="ECO:0007669"/>
    <property type="project" value="InterPro"/>
</dbReference>
<dbReference type="InterPro" id="IPR051474">
    <property type="entry name" value="Anti-sigma-K/W_factor"/>
</dbReference>
<feature type="region of interest" description="Disordered" evidence="1">
    <location>
        <begin position="184"/>
        <end position="204"/>
    </location>
</feature>
<organism evidence="3">
    <name type="scientific">Streptomyces sp. NBC_01393</name>
    <dbReference type="NCBI Taxonomy" id="2903851"/>
    <lineage>
        <taxon>Bacteria</taxon>
        <taxon>Bacillati</taxon>
        <taxon>Actinomycetota</taxon>
        <taxon>Actinomycetes</taxon>
        <taxon>Kitasatosporales</taxon>
        <taxon>Streptomycetaceae</taxon>
        <taxon>Streptomyces</taxon>
    </lineage>
</organism>
<accession>A0AAU3ID48</accession>
<dbReference type="EMBL" id="CP109546">
    <property type="protein sequence ID" value="WTZ14576.1"/>
    <property type="molecule type" value="Genomic_DNA"/>
</dbReference>
<protein>
    <submittedName>
        <fullName evidence="3">Anti-sigma factor</fullName>
    </submittedName>
</protein>
<dbReference type="GO" id="GO:0016989">
    <property type="term" value="F:sigma factor antagonist activity"/>
    <property type="evidence" value="ECO:0007669"/>
    <property type="project" value="TreeGrafter"/>
</dbReference>
<dbReference type="Pfam" id="PF10099">
    <property type="entry name" value="RskA_C"/>
    <property type="match status" value="1"/>
</dbReference>
<dbReference type="PANTHER" id="PTHR37461:SF1">
    <property type="entry name" value="ANTI-SIGMA-K FACTOR RSKA"/>
    <property type="match status" value="1"/>
</dbReference>
<dbReference type="PANTHER" id="PTHR37461">
    <property type="entry name" value="ANTI-SIGMA-K FACTOR RSKA"/>
    <property type="match status" value="1"/>
</dbReference>